<evidence type="ECO:0000313" key="6">
    <source>
        <dbReference type="EMBL" id="KAA1194358.1"/>
    </source>
</evidence>
<keyword evidence="2" id="KW-0813">Transport</keyword>
<dbReference type="InterPro" id="IPR004564">
    <property type="entry name" value="OM_lipoprot_carrier_LolA-like"/>
</dbReference>
<keyword evidence="6" id="KW-0449">Lipoprotein</keyword>
<evidence type="ECO:0000256" key="2">
    <source>
        <dbReference type="ARBA" id="ARBA00022448"/>
    </source>
</evidence>
<feature type="chain" id="PRO_5023146939" evidence="5">
    <location>
        <begin position="20"/>
        <end position="233"/>
    </location>
</feature>
<proteinExistence type="predicted"/>
<name>A0A5B0X6Z7_9GAMM</name>
<keyword evidence="3 5" id="KW-0732">Signal</keyword>
<protein>
    <submittedName>
        <fullName evidence="6">Outer membrane lipoprotein carrier protein LolA</fullName>
    </submittedName>
</protein>
<evidence type="ECO:0000256" key="5">
    <source>
        <dbReference type="SAM" id="SignalP"/>
    </source>
</evidence>
<dbReference type="SUPFAM" id="SSF89392">
    <property type="entry name" value="Prokaryotic lipoproteins and lipoprotein localization factors"/>
    <property type="match status" value="1"/>
</dbReference>
<dbReference type="GO" id="GO:0015031">
    <property type="term" value="P:protein transport"/>
    <property type="evidence" value="ECO:0007669"/>
    <property type="project" value="UniProtKB-KW"/>
</dbReference>
<comment type="caution">
    <text evidence="6">The sequence shown here is derived from an EMBL/GenBank/DDBJ whole genome shotgun (WGS) entry which is preliminary data.</text>
</comment>
<evidence type="ECO:0000256" key="3">
    <source>
        <dbReference type="ARBA" id="ARBA00022729"/>
    </source>
</evidence>
<reference evidence="6 7" key="1">
    <citation type="submission" date="2019-09" db="EMBL/GenBank/DDBJ databases">
        <authorList>
            <person name="Chen X.-Y."/>
        </authorList>
    </citation>
    <scope>NUCLEOTIDE SEQUENCE [LARGE SCALE GENOMIC DNA]</scope>
    <source>
        <strain evidence="6 7">NY5</strain>
    </source>
</reference>
<dbReference type="InterPro" id="IPR029046">
    <property type="entry name" value="LolA/LolB/LppX"/>
</dbReference>
<comment type="subunit">
    <text evidence="1">Monomer.</text>
</comment>
<feature type="signal peptide" evidence="5">
    <location>
        <begin position="1"/>
        <end position="19"/>
    </location>
</feature>
<dbReference type="AlphaFoldDB" id="A0A5B0X6Z7"/>
<dbReference type="CDD" id="cd16325">
    <property type="entry name" value="LolA"/>
    <property type="match status" value="1"/>
</dbReference>
<dbReference type="EMBL" id="VTUX01000001">
    <property type="protein sequence ID" value="KAA1194358.1"/>
    <property type="molecule type" value="Genomic_DNA"/>
</dbReference>
<dbReference type="Pfam" id="PF03548">
    <property type="entry name" value="LolA"/>
    <property type="match status" value="1"/>
</dbReference>
<sequence length="233" mass="26309">MKHYLRTLGLAAVASVALAANTTSAEGPAIKWELDDALKQVDRQADDFQSAMARVEVVRRDLGGTELSREKGTIFMDRKGKIRLDTDAPSPRTYLVEKSTLYIHHPDEKRVEIYSLSRHKDRIEPFMRLGFTDSGKDLKDDYLLTSLGERDVGDSRTLGLELTPESEKARAVMGKAQLWIDQSSWTPSQQVFTASSRGEEITLTFTHVARNLQLNPDLFSTKWPRGTDKQKIK</sequence>
<dbReference type="PANTHER" id="PTHR35869">
    <property type="entry name" value="OUTER-MEMBRANE LIPOPROTEIN CARRIER PROTEIN"/>
    <property type="match status" value="1"/>
</dbReference>
<dbReference type="Gene3D" id="2.50.20.10">
    <property type="entry name" value="Lipoprotein localisation LolA/LolB/LppX"/>
    <property type="match status" value="1"/>
</dbReference>
<gene>
    <name evidence="6" type="ORF">F0M18_02700</name>
</gene>
<dbReference type="RefSeq" id="WP_149609827.1">
    <property type="nucleotide sequence ID" value="NZ_VTUX01000001.1"/>
</dbReference>
<evidence type="ECO:0000313" key="7">
    <source>
        <dbReference type="Proteomes" id="UP000323708"/>
    </source>
</evidence>
<evidence type="ECO:0000256" key="1">
    <source>
        <dbReference type="ARBA" id="ARBA00011245"/>
    </source>
</evidence>
<organism evidence="6 7">
    <name type="scientific">Pseudohalioglobus sediminis</name>
    <dbReference type="NCBI Taxonomy" id="2606449"/>
    <lineage>
        <taxon>Bacteria</taxon>
        <taxon>Pseudomonadati</taxon>
        <taxon>Pseudomonadota</taxon>
        <taxon>Gammaproteobacteria</taxon>
        <taxon>Cellvibrionales</taxon>
        <taxon>Halieaceae</taxon>
        <taxon>Pseudohalioglobus</taxon>
    </lineage>
</organism>
<evidence type="ECO:0000256" key="4">
    <source>
        <dbReference type="ARBA" id="ARBA00022927"/>
    </source>
</evidence>
<keyword evidence="4" id="KW-0653">Protein transport</keyword>
<keyword evidence="7" id="KW-1185">Reference proteome</keyword>
<dbReference type="PANTHER" id="PTHR35869:SF1">
    <property type="entry name" value="OUTER-MEMBRANE LIPOPROTEIN CARRIER PROTEIN"/>
    <property type="match status" value="1"/>
</dbReference>
<accession>A0A5B0X6Z7</accession>
<dbReference type="Proteomes" id="UP000323708">
    <property type="component" value="Unassembled WGS sequence"/>
</dbReference>